<feature type="non-terminal residue" evidence="2">
    <location>
        <position position="1"/>
    </location>
</feature>
<feature type="region of interest" description="Disordered" evidence="1">
    <location>
        <begin position="22"/>
        <end position="42"/>
    </location>
</feature>
<accession>A0ABN9LUB9</accession>
<dbReference type="EMBL" id="CAUEEQ010027412">
    <property type="protein sequence ID" value="CAJ0947877.1"/>
    <property type="molecule type" value="Genomic_DNA"/>
</dbReference>
<evidence type="ECO:0000256" key="1">
    <source>
        <dbReference type="SAM" id="MobiDB-lite"/>
    </source>
</evidence>
<dbReference type="Gene3D" id="1.10.287.1490">
    <property type="match status" value="1"/>
</dbReference>
<gene>
    <name evidence="2" type="ORF">RIMI_LOCUS11868300</name>
</gene>
<evidence type="ECO:0000313" key="2">
    <source>
        <dbReference type="EMBL" id="CAJ0947877.1"/>
    </source>
</evidence>
<sequence length="147" mass="16518">ALNSDILKLSTRLNALENELTDKSKKLHSGDSEEQEKVSKEVTVLQKERGHLLQRRDSLDEKLKNGTVLSAEEEHILFQLEEGIEALEAAIEYKNECIQSRQQALKDSSQILTESEANVIEKFSALSAAETRSILIKYFNKVGTSSE</sequence>
<protein>
    <submittedName>
        <fullName evidence="2">Uncharacterized protein</fullName>
    </submittedName>
</protein>
<evidence type="ECO:0000313" key="3">
    <source>
        <dbReference type="Proteomes" id="UP001176940"/>
    </source>
</evidence>
<proteinExistence type="predicted"/>
<dbReference type="Proteomes" id="UP001176940">
    <property type="component" value="Unassembled WGS sequence"/>
</dbReference>
<keyword evidence="3" id="KW-1185">Reference proteome</keyword>
<organism evidence="2 3">
    <name type="scientific">Ranitomeya imitator</name>
    <name type="common">mimic poison frog</name>
    <dbReference type="NCBI Taxonomy" id="111125"/>
    <lineage>
        <taxon>Eukaryota</taxon>
        <taxon>Metazoa</taxon>
        <taxon>Chordata</taxon>
        <taxon>Craniata</taxon>
        <taxon>Vertebrata</taxon>
        <taxon>Euteleostomi</taxon>
        <taxon>Amphibia</taxon>
        <taxon>Batrachia</taxon>
        <taxon>Anura</taxon>
        <taxon>Neobatrachia</taxon>
        <taxon>Hyloidea</taxon>
        <taxon>Dendrobatidae</taxon>
        <taxon>Dendrobatinae</taxon>
        <taxon>Ranitomeya</taxon>
    </lineage>
</organism>
<reference evidence="2" key="1">
    <citation type="submission" date="2023-07" db="EMBL/GenBank/DDBJ databases">
        <authorList>
            <person name="Stuckert A."/>
        </authorList>
    </citation>
    <scope>NUCLEOTIDE SEQUENCE</scope>
</reference>
<name>A0ABN9LUB9_9NEOB</name>
<comment type="caution">
    <text evidence="2">The sequence shown here is derived from an EMBL/GenBank/DDBJ whole genome shotgun (WGS) entry which is preliminary data.</text>
</comment>